<keyword evidence="3" id="KW-0813">Transport</keyword>
<feature type="domain" description="Protein export membrane protein SecD/SecF C-terminal" evidence="12">
    <location>
        <begin position="137"/>
        <end position="321"/>
    </location>
</feature>
<dbReference type="Proteomes" id="UP000247696">
    <property type="component" value="Chromosome"/>
</dbReference>
<evidence type="ECO:0000256" key="2">
    <source>
        <dbReference type="ARBA" id="ARBA00015792"/>
    </source>
</evidence>
<keyword evidence="4" id="KW-1003">Cell membrane</keyword>
<dbReference type="EMBL" id="CP024988">
    <property type="protein sequence ID" value="AWT26106.1"/>
    <property type="molecule type" value="Genomic_DNA"/>
</dbReference>
<dbReference type="GO" id="GO:0005886">
    <property type="term" value="C:plasma membrane"/>
    <property type="evidence" value="ECO:0007669"/>
    <property type="project" value="UniProtKB-SubCell"/>
</dbReference>
<dbReference type="InterPro" id="IPR048634">
    <property type="entry name" value="SecD_SecF_C"/>
</dbReference>
<dbReference type="PRINTS" id="PR01755">
    <property type="entry name" value="SECFTRNLCASE"/>
</dbReference>
<keyword evidence="7 11" id="KW-1133">Transmembrane helix</keyword>
<accession>A0A2Z3YNU8</accession>
<evidence type="ECO:0000256" key="5">
    <source>
        <dbReference type="ARBA" id="ARBA00022692"/>
    </source>
</evidence>
<feature type="transmembrane region" description="Helical" evidence="11">
    <location>
        <begin position="34"/>
        <end position="57"/>
    </location>
</feature>
<dbReference type="GO" id="GO:0006886">
    <property type="term" value="P:intracellular protein transport"/>
    <property type="evidence" value="ECO:0007669"/>
    <property type="project" value="InterPro"/>
</dbReference>
<evidence type="ECO:0000259" key="12">
    <source>
        <dbReference type="Pfam" id="PF02355"/>
    </source>
</evidence>
<dbReference type="InterPro" id="IPR022813">
    <property type="entry name" value="SecD/SecF_arch_bac"/>
</dbReference>
<dbReference type="PANTHER" id="PTHR30081:SF8">
    <property type="entry name" value="PROTEIN TRANSLOCASE SUBUNIT SECF"/>
    <property type="match status" value="1"/>
</dbReference>
<reference evidence="14" key="1">
    <citation type="submission" date="2017-11" db="EMBL/GenBank/DDBJ databases">
        <title>Otitis media/interna in a cat caused by the recently described species Corynebacterium provencense.</title>
        <authorList>
            <person name="Kittl S."/>
            <person name="Brodard I."/>
            <person name="Rychener L."/>
            <person name="Jores J."/>
            <person name="Roosje P."/>
            <person name="Gobeli Brawand S."/>
        </authorList>
    </citation>
    <scope>NUCLEOTIDE SEQUENCE [LARGE SCALE GENOMIC DNA]</scope>
    <source>
        <strain evidence="14">17KM38</strain>
    </source>
</reference>
<dbReference type="KEGG" id="cpre:Csp1_13130"/>
<feature type="region of interest" description="Disordered" evidence="10">
    <location>
        <begin position="352"/>
        <end position="425"/>
    </location>
</feature>
<gene>
    <name evidence="13" type="ORF">Csp1_13130</name>
</gene>
<dbReference type="Gene3D" id="1.20.1640.10">
    <property type="entry name" value="Multidrug efflux transporter AcrB transmembrane domain"/>
    <property type="match status" value="1"/>
</dbReference>
<dbReference type="Pfam" id="PF07549">
    <property type="entry name" value="Sec_GG"/>
    <property type="match status" value="1"/>
</dbReference>
<evidence type="ECO:0000256" key="1">
    <source>
        <dbReference type="ARBA" id="ARBA00004651"/>
    </source>
</evidence>
<dbReference type="STRING" id="1737425.GCA_900049755_02413"/>
<keyword evidence="6" id="KW-0653">Protein transport</keyword>
<comment type="subcellular location">
    <subcellularLocation>
        <location evidence="1">Cell membrane</location>
        <topology evidence="1">Multi-pass membrane protein</topology>
    </subcellularLocation>
</comment>
<dbReference type="PANTHER" id="PTHR30081">
    <property type="entry name" value="PROTEIN-EXPORT MEMBRANE PROTEIN SEC"/>
    <property type="match status" value="1"/>
</dbReference>
<evidence type="ECO:0000256" key="11">
    <source>
        <dbReference type="SAM" id="Phobius"/>
    </source>
</evidence>
<dbReference type="InterPro" id="IPR022645">
    <property type="entry name" value="SecD/SecF_bac"/>
</dbReference>
<evidence type="ECO:0000256" key="7">
    <source>
        <dbReference type="ARBA" id="ARBA00022989"/>
    </source>
</evidence>
<keyword evidence="14" id="KW-1185">Reference proteome</keyword>
<feature type="transmembrane region" description="Helical" evidence="11">
    <location>
        <begin position="182"/>
        <end position="203"/>
    </location>
</feature>
<evidence type="ECO:0000256" key="3">
    <source>
        <dbReference type="ARBA" id="ARBA00022448"/>
    </source>
</evidence>
<keyword evidence="5 11" id="KW-0812">Transmembrane</keyword>
<evidence type="ECO:0000256" key="6">
    <source>
        <dbReference type="ARBA" id="ARBA00022927"/>
    </source>
</evidence>
<evidence type="ECO:0000256" key="9">
    <source>
        <dbReference type="ARBA" id="ARBA00023136"/>
    </source>
</evidence>
<evidence type="ECO:0000256" key="4">
    <source>
        <dbReference type="ARBA" id="ARBA00022475"/>
    </source>
</evidence>
<keyword evidence="9 11" id="KW-0472">Membrane</keyword>
<feature type="transmembrane region" description="Helical" evidence="11">
    <location>
        <begin position="294"/>
        <end position="317"/>
    </location>
</feature>
<feature type="compositionally biased region" description="Basic and acidic residues" evidence="10">
    <location>
        <begin position="407"/>
        <end position="419"/>
    </location>
</feature>
<feature type="transmembrane region" description="Helical" evidence="11">
    <location>
        <begin position="209"/>
        <end position="230"/>
    </location>
</feature>
<feature type="compositionally biased region" description="Low complexity" evidence="10">
    <location>
        <begin position="352"/>
        <end position="372"/>
    </location>
</feature>
<evidence type="ECO:0000313" key="13">
    <source>
        <dbReference type="EMBL" id="AWT26106.1"/>
    </source>
</evidence>
<dbReference type="RefSeq" id="WP_110481374.1">
    <property type="nucleotide sequence ID" value="NZ_CP024988.1"/>
</dbReference>
<evidence type="ECO:0000256" key="10">
    <source>
        <dbReference type="SAM" id="MobiDB-lite"/>
    </source>
</evidence>
<keyword evidence="8" id="KW-0811">Translocation</keyword>
<dbReference type="GO" id="GO:0015450">
    <property type="term" value="F:protein-transporting ATPase activity"/>
    <property type="evidence" value="ECO:0007669"/>
    <property type="project" value="InterPro"/>
</dbReference>
<dbReference type="NCBIfam" id="TIGR00966">
    <property type="entry name" value="transloc_SecF"/>
    <property type="match status" value="1"/>
</dbReference>
<name>A0A2Z3YNU8_9CORY</name>
<evidence type="ECO:0000313" key="14">
    <source>
        <dbReference type="Proteomes" id="UP000247696"/>
    </source>
</evidence>
<dbReference type="OrthoDB" id="9774769at2"/>
<evidence type="ECO:0000256" key="8">
    <source>
        <dbReference type="ARBA" id="ARBA00023010"/>
    </source>
</evidence>
<feature type="transmembrane region" description="Helical" evidence="11">
    <location>
        <begin position="268"/>
        <end position="288"/>
    </location>
</feature>
<sequence>MAKTTSTLRPAGFMERMYNGEGGFDIVGTRRRWYWMYALLCVACVAVIAVKGFTLGIDFEGGTKMSMPPSNGATESSVSETFEEATGVEPQSTQIVGSGDSRIIEVTAERLTDDQIRDARVALYDRFTPVDNSGTPSPDAISDSTVSESWGQSITQRMLLGMVVFLAVVFVYITIRLERDMAISAIVSLVLDGVVVAGVYSLVGFEVSPATVIGLLTILAYSLYDTVIVFDKVHENTQDVLSSTRSTYGEQVNLAVNQTIMRSLNTSLFSVIPIAALLVVAVWLMGVGTLKDLALVQLAGVVAGTVSSIYFSAPLLVTLKARQRRYRDHDARVARARELAAVGGPAPVPAGAVSTGAGAAEPATSAASSVPADGADLPSGDTAGGDAPVDLSGENTGARKVSRPHHGPGDPEADRDRGRSWRPGM</sequence>
<dbReference type="InterPro" id="IPR022646">
    <property type="entry name" value="SecD/SecF_CS"/>
</dbReference>
<organism evidence="13 14">
    <name type="scientific">Corynebacterium provencense</name>
    <dbReference type="NCBI Taxonomy" id="1737425"/>
    <lineage>
        <taxon>Bacteria</taxon>
        <taxon>Bacillati</taxon>
        <taxon>Actinomycetota</taxon>
        <taxon>Actinomycetes</taxon>
        <taxon>Mycobacteriales</taxon>
        <taxon>Corynebacteriaceae</taxon>
        <taxon>Corynebacterium</taxon>
    </lineage>
</organism>
<feature type="transmembrane region" description="Helical" evidence="11">
    <location>
        <begin position="158"/>
        <end position="175"/>
    </location>
</feature>
<dbReference type="AlphaFoldDB" id="A0A2Z3YNU8"/>
<dbReference type="Pfam" id="PF02355">
    <property type="entry name" value="SecD_SecF_C"/>
    <property type="match status" value="1"/>
</dbReference>
<dbReference type="InterPro" id="IPR005665">
    <property type="entry name" value="SecF_bac"/>
</dbReference>
<dbReference type="SUPFAM" id="SSF82866">
    <property type="entry name" value="Multidrug efflux transporter AcrB transmembrane domain"/>
    <property type="match status" value="1"/>
</dbReference>
<proteinExistence type="predicted"/>
<protein>
    <recommendedName>
        <fullName evidence="2">Protein translocase subunit SecF</fullName>
    </recommendedName>
</protein>